<keyword evidence="3" id="KW-0804">Transcription</keyword>
<dbReference type="SUPFAM" id="SSF53822">
    <property type="entry name" value="Periplasmic binding protein-like I"/>
    <property type="match status" value="1"/>
</dbReference>
<dbReference type="SMART" id="SM00354">
    <property type="entry name" value="HTH_LACI"/>
    <property type="match status" value="1"/>
</dbReference>
<sequence length="399" mass="40894">MVRSEPGVRRARGVTLADVARHAGVSTSAVSRALNKPGRLGAATEARIQASAAELGYRLNPVARALQTGRTRMIAVMLSDLTNPVYSGFVRGAEAVTTAAGYTLLFAESHDSPELEIASVDRLAQAVDGVLLMGPRVDDAEVLALAERTPVVVVNREVAGLPTLVPDLTTAIDDVVAHLHAHGHRSLGWIAGPPASWASRRRRELLGAAAASRGLDVVDLGPYAATLEGGGEAATAVLASGATAVVAYNDLVALGLIAQLRERGVAVPDDLSVVGFDDIFGAALASPALTTVRSPLGKAGDAAVRLLLAEIEGTEPEAAPALPAELVLRASTGPAPPPNPSRGLSGPLARPFRSGREALWGPVARPFGSGRGALQGSSAATAVSTPRSSASPIRRPMRG</sequence>
<dbReference type="GO" id="GO:0000976">
    <property type="term" value="F:transcription cis-regulatory region binding"/>
    <property type="evidence" value="ECO:0007669"/>
    <property type="project" value="TreeGrafter"/>
</dbReference>
<feature type="domain" description="HTH lacI-type" evidence="5">
    <location>
        <begin position="14"/>
        <end position="68"/>
    </location>
</feature>
<dbReference type="Gene3D" id="1.10.260.40">
    <property type="entry name" value="lambda repressor-like DNA-binding domains"/>
    <property type="match status" value="1"/>
</dbReference>
<evidence type="ECO:0000313" key="6">
    <source>
        <dbReference type="EMBL" id="PWD51297.1"/>
    </source>
</evidence>
<evidence type="ECO:0000256" key="1">
    <source>
        <dbReference type="ARBA" id="ARBA00023015"/>
    </source>
</evidence>
<dbReference type="AlphaFoldDB" id="A0A2U1ZWC7"/>
<dbReference type="PANTHER" id="PTHR30146">
    <property type="entry name" value="LACI-RELATED TRANSCRIPTIONAL REPRESSOR"/>
    <property type="match status" value="1"/>
</dbReference>
<gene>
    <name evidence="6" type="ORF">C8046_12135</name>
</gene>
<dbReference type="InterPro" id="IPR046335">
    <property type="entry name" value="LacI/GalR-like_sensor"/>
</dbReference>
<dbReference type="InterPro" id="IPR010982">
    <property type="entry name" value="Lambda_DNA-bd_dom_sf"/>
</dbReference>
<keyword evidence="2" id="KW-0238">DNA-binding</keyword>
<keyword evidence="7" id="KW-1185">Reference proteome</keyword>
<dbReference type="Gene3D" id="3.40.50.2300">
    <property type="match status" value="2"/>
</dbReference>
<dbReference type="InterPro" id="IPR000843">
    <property type="entry name" value="HTH_LacI"/>
</dbReference>
<dbReference type="SUPFAM" id="SSF47413">
    <property type="entry name" value="lambda repressor-like DNA-binding domains"/>
    <property type="match status" value="1"/>
</dbReference>
<dbReference type="CDD" id="cd01392">
    <property type="entry name" value="HTH_LacI"/>
    <property type="match status" value="1"/>
</dbReference>
<proteinExistence type="predicted"/>
<comment type="caution">
    <text evidence="6">The sequence shown here is derived from an EMBL/GenBank/DDBJ whole genome shotgun (WGS) entry which is preliminary data.</text>
</comment>
<dbReference type="PANTHER" id="PTHR30146:SF109">
    <property type="entry name" value="HTH-TYPE TRANSCRIPTIONAL REGULATOR GALS"/>
    <property type="match status" value="1"/>
</dbReference>
<dbReference type="GO" id="GO:0003700">
    <property type="term" value="F:DNA-binding transcription factor activity"/>
    <property type="evidence" value="ECO:0007669"/>
    <property type="project" value="TreeGrafter"/>
</dbReference>
<keyword evidence="1" id="KW-0805">Transcription regulation</keyword>
<feature type="compositionally biased region" description="Polar residues" evidence="4">
    <location>
        <begin position="375"/>
        <end position="391"/>
    </location>
</feature>
<evidence type="ECO:0000256" key="2">
    <source>
        <dbReference type="ARBA" id="ARBA00023125"/>
    </source>
</evidence>
<dbReference type="PROSITE" id="PS00356">
    <property type="entry name" value="HTH_LACI_1"/>
    <property type="match status" value="1"/>
</dbReference>
<organism evidence="6 7">
    <name type="scientific">Serinibacter arcticus</name>
    <dbReference type="NCBI Taxonomy" id="1655435"/>
    <lineage>
        <taxon>Bacteria</taxon>
        <taxon>Bacillati</taxon>
        <taxon>Actinomycetota</taxon>
        <taxon>Actinomycetes</taxon>
        <taxon>Micrococcales</taxon>
        <taxon>Beutenbergiaceae</taxon>
        <taxon>Serinibacter</taxon>
    </lineage>
</organism>
<feature type="region of interest" description="Disordered" evidence="4">
    <location>
        <begin position="329"/>
        <end position="399"/>
    </location>
</feature>
<dbReference type="Pfam" id="PF00356">
    <property type="entry name" value="LacI"/>
    <property type="match status" value="1"/>
</dbReference>
<evidence type="ECO:0000256" key="3">
    <source>
        <dbReference type="ARBA" id="ARBA00023163"/>
    </source>
</evidence>
<evidence type="ECO:0000256" key="4">
    <source>
        <dbReference type="SAM" id="MobiDB-lite"/>
    </source>
</evidence>
<dbReference type="Pfam" id="PF13377">
    <property type="entry name" value="Peripla_BP_3"/>
    <property type="match status" value="1"/>
</dbReference>
<dbReference type="PROSITE" id="PS50932">
    <property type="entry name" value="HTH_LACI_2"/>
    <property type="match status" value="1"/>
</dbReference>
<evidence type="ECO:0000313" key="7">
    <source>
        <dbReference type="Proteomes" id="UP000245166"/>
    </source>
</evidence>
<protein>
    <submittedName>
        <fullName evidence="6">LacI family transcriptional regulator</fullName>
    </submittedName>
</protein>
<dbReference type="CDD" id="cd06267">
    <property type="entry name" value="PBP1_LacI_sugar_binding-like"/>
    <property type="match status" value="1"/>
</dbReference>
<dbReference type="OrthoDB" id="3258243at2"/>
<reference evidence="6 7" key="1">
    <citation type="submission" date="2018-03" db="EMBL/GenBank/DDBJ databases">
        <title>Genome assembly of novel Miniimonas species PCH200.</title>
        <authorList>
            <person name="Thakur V."/>
            <person name="Kumar V."/>
            <person name="Singh D."/>
        </authorList>
    </citation>
    <scope>NUCLEOTIDE SEQUENCE [LARGE SCALE GENOMIC DNA]</scope>
    <source>
        <strain evidence="6 7">PCH200</strain>
    </source>
</reference>
<dbReference type="RefSeq" id="WP_109229678.1">
    <property type="nucleotide sequence ID" value="NZ_PYHR01000002.1"/>
</dbReference>
<dbReference type="InterPro" id="IPR028082">
    <property type="entry name" value="Peripla_BP_I"/>
</dbReference>
<evidence type="ECO:0000259" key="5">
    <source>
        <dbReference type="PROSITE" id="PS50932"/>
    </source>
</evidence>
<dbReference type="Proteomes" id="UP000245166">
    <property type="component" value="Unassembled WGS sequence"/>
</dbReference>
<dbReference type="EMBL" id="PYHR01000002">
    <property type="protein sequence ID" value="PWD51297.1"/>
    <property type="molecule type" value="Genomic_DNA"/>
</dbReference>
<accession>A0A2U1ZWC7</accession>
<name>A0A2U1ZWC7_9MICO</name>